<organism evidence="1 2">
    <name type="scientific">Actinoallomurus iriomotensis</name>
    <dbReference type="NCBI Taxonomy" id="478107"/>
    <lineage>
        <taxon>Bacteria</taxon>
        <taxon>Bacillati</taxon>
        <taxon>Actinomycetota</taxon>
        <taxon>Actinomycetes</taxon>
        <taxon>Streptosporangiales</taxon>
        <taxon>Thermomonosporaceae</taxon>
        <taxon>Actinoallomurus</taxon>
    </lineage>
</organism>
<dbReference type="AlphaFoldDB" id="A0A9W6RYQ2"/>
<sequence>MRITGSMSRDRLMLTRPLKFGLRKLTTVPLRRVSVKATYRGIPGFPYTTGHLRRKHPCGR</sequence>
<gene>
    <name evidence="1" type="ORF">Airi02_025290</name>
</gene>
<dbReference type="Proteomes" id="UP001165074">
    <property type="component" value="Unassembled WGS sequence"/>
</dbReference>
<comment type="caution">
    <text evidence="1">The sequence shown here is derived from an EMBL/GenBank/DDBJ whole genome shotgun (WGS) entry which is preliminary data.</text>
</comment>
<evidence type="ECO:0000313" key="2">
    <source>
        <dbReference type="Proteomes" id="UP001165074"/>
    </source>
</evidence>
<name>A0A9W6RYQ2_9ACTN</name>
<accession>A0A9W6RYQ2</accession>
<evidence type="ECO:0000313" key="1">
    <source>
        <dbReference type="EMBL" id="GLY84600.1"/>
    </source>
</evidence>
<proteinExistence type="predicted"/>
<dbReference type="EMBL" id="BSTK01000003">
    <property type="protein sequence ID" value="GLY84600.1"/>
    <property type="molecule type" value="Genomic_DNA"/>
</dbReference>
<protein>
    <submittedName>
        <fullName evidence="1">Uncharacterized protein</fullName>
    </submittedName>
</protein>
<keyword evidence="2" id="KW-1185">Reference proteome</keyword>
<reference evidence="1" key="1">
    <citation type="submission" date="2023-03" db="EMBL/GenBank/DDBJ databases">
        <title>Actinoallomurus iriomotensis NBRC 103684.</title>
        <authorList>
            <person name="Ichikawa N."/>
            <person name="Sato H."/>
            <person name="Tonouchi N."/>
        </authorList>
    </citation>
    <scope>NUCLEOTIDE SEQUENCE</scope>
    <source>
        <strain evidence="1">NBRC 103684</strain>
    </source>
</reference>